<name>A0A560MDB9_9BRAD</name>
<gene>
    <name evidence="3" type="ORF">FBZ93_103631</name>
</gene>
<protein>
    <submittedName>
        <fullName evidence="3">FkbM family methyltransferase</fullName>
    </submittedName>
</protein>
<dbReference type="SUPFAM" id="SSF48452">
    <property type="entry name" value="TPR-like"/>
    <property type="match status" value="1"/>
</dbReference>
<keyword evidence="4" id="KW-1185">Reference proteome</keyword>
<feature type="domain" description="Glycosyltransferase 2-like" evidence="1">
    <location>
        <begin position="11"/>
        <end position="99"/>
    </location>
</feature>
<dbReference type="Proteomes" id="UP000321304">
    <property type="component" value="Unassembled WGS sequence"/>
</dbReference>
<dbReference type="InterPro" id="IPR001173">
    <property type="entry name" value="Glyco_trans_2-like"/>
</dbReference>
<dbReference type="Pfam" id="PF04488">
    <property type="entry name" value="Gly_transf_sug"/>
    <property type="match status" value="1"/>
</dbReference>
<evidence type="ECO:0000259" key="1">
    <source>
        <dbReference type="Pfam" id="PF00535"/>
    </source>
</evidence>
<dbReference type="InterPro" id="IPR029063">
    <property type="entry name" value="SAM-dependent_MTases_sf"/>
</dbReference>
<dbReference type="GO" id="GO:0008168">
    <property type="term" value="F:methyltransferase activity"/>
    <property type="evidence" value="ECO:0007669"/>
    <property type="project" value="UniProtKB-KW"/>
</dbReference>
<dbReference type="InterPro" id="IPR052514">
    <property type="entry name" value="SAM-dependent_MTase"/>
</dbReference>
<dbReference type="InterPro" id="IPR006342">
    <property type="entry name" value="FkbM_mtfrase"/>
</dbReference>
<dbReference type="InterPro" id="IPR011990">
    <property type="entry name" value="TPR-like_helical_dom_sf"/>
</dbReference>
<dbReference type="InterPro" id="IPR007577">
    <property type="entry name" value="GlycoTrfase_DXD_sugar-bd_CS"/>
</dbReference>
<feature type="domain" description="Methyltransferase FkbM" evidence="2">
    <location>
        <begin position="737"/>
        <end position="887"/>
    </location>
</feature>
<dbReference type="PANTHER" id="PTHR34203:SF15">
    <property type="entry name" value="SLL1173 PROTEIN"/>
    <property type="match status" value="1"/>
</dbReference>
<dbReference type="EMBL" id="VITY01000003">
    <property type="protein sequence ID" value="TWC05610.1"/>
    <property type="molecule type" value="Genomic_DNA"/>
</dbReference>
<dbReference type="Gene3D" id="3.40.50.150">
    <property type="entry name" value="Vaccinia Virus protein VP39"/>
    <property type="match status" value="2"/>
</dbReference>
<organism evidence="3 4">
    <name type="scientific">Bradyrhizobium macuxiense</name>
    <dbReference type="NCBI Taxonomy" id="1755647"/>
    <lineage>
        <taxon>Bacteria</taxon>
        <taxon>Pseudomonadati</taxon>
        <taxon>Pseudomonadota</taxon>
        <taxon>Alphaproteobacteria</taxon>
        <taxon>Hyphomicrobiales</taxon>
        <taxon>Nitrobacteraceae</taxon>
        <taxon>Bradyrhizobium</taxon>
    </lineage>
</organism>
<dbReference type="GO" id="GO:0032259">
    <property type="term" value="P:methylation"/>
    <property type="evidence" value="ECO:0007669"/>
    <property type="project" value="UniProtKB-KW"/>
</dbReference>
<dbReference type="InterPro" id="IPR029044">
    <property type="entry name" value="Nucleotide-diphossugar_trans"/>
</dbReference>
<evidence type="ECO:0000313" key="3">
    <source>
        <dbReference type="EMBL" id="TWC05610.1"/>
    </source>
</evidence>
<evidence type="ECO:0000259" key="2">
    <source>
        <dbReference type="Pfam" id="PF05050"/>
    </source>
</evidence>
<dbReference type="Pfam" id="PF00535">
    <property type="entry name" value="Glycos_transf_2"/>
    <property type="match status" value="1"/>
</dbReference>
<dbReference type="PANTHER" id="PTHR34203">
    <property type="entry name" value="METHYLTRANSFERASE, FKBM FAMILY PROTEIN"/>
    <property type="match status" value="1"/>
</dbReference>
<dbReference type="Pfam" id="PF05050">
    <property type="entry name" value="Methyltransf_21"/>
    <property type="match status" value="1"/>
</dbReference>
<evidence type="ECO:0000313" key="4">
    <source>
        <dbReference type="Proteomes" id="UP000321304"/>
    </source>
</evidence>
<accession>A0A560MDB9</accession>
<sequence length="1432" mass="161947">MSDAKRLCLNMIVKNEMANLQRCLNSVAKHISCWVIGDTGSTDGTQEFVKRFFAERQIPGELHSFPFHNFEQARNAALDHAYASSLDYDYLLFDDADMELVVEDADFRSKLTGPGYRLRQSTSGGLSYSNTRIVRRDAGARYHGVTHEYIDVPGGVEELSGVSYVDHASGSNRVDKFERDIRLLKTALEKEPKNARYWFYLAQSLRDAGRAAEAADAYARRADMGGWDEEAWMARLQQARCLRSLGDEDGFVSKALQAFNQRPQRAEPIYDLARFYRDRGQNHAAALFAEYGLTIGYPRSDILFVEDYVYRTGLLEEYSIAANYAADPERKSRGFAACNYLALNREIADAPRELAWSNLHFYAQPAHAVLPSFQSKRIDFSAPDGYVPLNPSVTRLGDQILVAQRAVNYVMTEDGLQYETSNEEPIKTRNFLLHLDDDLSVRSSGEILAPGDLPAPAFPAVQGFEDMRLFAWRGALWSSACIRELTPEGWCEQVLARLQEDESGRYRLVEWRKIEADGPKRDEKNWMPQVAGDDLNFLYLCDPTRLVDAEGKTLQEHDPPISAARFRGGSQLVPFDDGWLALIHEVQWRPAERRRFYFHRFVRFDRCNHMVAVSQPFYFNRKGVEFAAGLAWHPDQRRLVVSFSVADSEAWIATVEACDIRRALEPTNNIWDGRTRDRPPMPVDPVVESVVMGQPVRFVVTNPSDAVMKFHQRGQFYETEELELISSHYRGTGAFVDIGANVGNHAVYISKFTNAPRIIVFEPNDVAASILKANCSLNGCRNVDIKHLGIALGAKRGKLRKETPDPDNLGHTCLFADPLGEVNAIPGDSVLLDEPVEFIKLDAEGMEFEILEGLRETIKRWRPTIFIEIWDSASTAFNDWCDQHGYRTIGSYQRYSGIQNYLIAPIPIEKDGPVEAQSTDDFFWSFAPFLRQADSIEIRLGSTKDFDQRIAPLLGDASGPLPQINLFYEPMSDQHQTLIAATSSMRSAGHAVRVWTYSAQKLAFLAARGIAIGNASDIVPKALFDRAAQRSEVRFFSDIFRYALLYEHGGLWMDADIILLKPFPFVGDYFFNLQWRGGHRGHFICGNVIYAKPFSRHLRALYERSVNCLYGTAPIMFGDIGPKLLSDYIASPDGEALRASVFSPVFFNPIDWTEVDVFQRPATELTSYLHDDRVFGLHLWTARNQSRAENPGSLIASLTSAEDGPLALADLADRFNTDKNRHTGNRHGYARIYQRLLSSRRLSLRRIMEIGLCRGLAEGKQTEVPSVALWQSFFPFGQVVGVDLTDFSALNNERFRSEVCDQSDREQLRALATRLKHEIFDVIIDDGSHASLDEQQTLVELFPLLADGGWYFIEDLDWQPPGEHPARIALTKTLLREMKQHGEVRSLDPFGVANLAHQFAEILFFDSHYELARARLMGGLVAIRKRGGSRLI</sequence>
<dbReference type="SUPFAM" id="SSF53448">
    <property type="entry name" value="Nucleotide-diphospho-sugar transferases"/>
    <property type="match status" value="2"/>
</dbReference>
<dbReference type="RefSeq" id="WP_208763988.1">
    <property type="nucleotide sequence ID" value="NZ_VITY01000003.1"/>
</dbReference>
<reference evidence="3 4" key="1">
    <citation type="submission" date="2019-06" db="EMBL/GenBank/DDBJ databases">
        <title>Genomic Encyclopedia of Type Strains, Phase IV (KMG-V): Genome sequencing to study the core and pangenomes of soil and plant-associated prokaryotes.</title>
        <authorList>
            <person name="Whitman W."/>
        </authorList>
    </citation>
    <scope>NUCLEOTIDE SEQUENCE [LARGE SCALE GENOMIC DNA]</scope>
    <source>
        <strain evidence="3 4">BR 10355</strain>
    </source>
</reference>
<dbReference type="Gene3D" id="3.90.550.10">
    <property type="entry name" value="Spore Coat Polysaccharide Biosynthesis Protein SpsA, Chain A"/>
    <property type="match status" value="1"/>
</dbReference>
<dbReference type="SUPFAM" id="SSF53335">
    <property type="entry name" value="S-adenosyl-L-methionine-dependent methyltransferases"/>
    <property type="match status" value="2"/>
</dbReference>
<proteinExistence type="predicted"/>
<comment type="caution">
    <text evidence="3">The sequence shown here is derived from an EMBL/GenBank/DDBJ whole genome shotgun (WGS) entry which is preliminary data.</text>
</comment>
<dbReference type="NCBIfam" id="TIGR01444">
    <property type="entry name" value="fkbM_fam"/>
    <property type="match status" value="1"/>
</dbReference>
<keyword evidence="3" id="KW-0808">Transferase</keyword>
<keyword evidence="3" id="KW-0489">Methyltransferase</keyword>
<dbReference type="Gene3D" id="3.90.550.20">
    <property type="match status" value="1"/>
</dbReference>
<dbReference type="Gene3D" id="1.25.40.10">
    <property type="entry name" value="Tetratricopeptide repeat domain"/>
    <property type="match status" value="1"/>
</dbReference>